<dbReference type="EMBL" id="JAOPGA020000836">
    <property type="protein sequence ID" value="KAL0482261.1"/>
    <property type="molecule type" value="Genomic_DNA"/>
</dbReference>
<dbReference type="InterPro" id="IPR018108">
    <property type="entry name" value="MCP_transmembrane"/>
</dbReference>
<organism evidence="11 12">
    <name type="scientific">Acrasis kona</name>
    <dbReference type="NCBI Taxonomy" id="1008807"/>
    <lineage>
        <taxon>Eukaryota</taxon>
        <taxon>Discoba</taxon>
        <taxon>Heterolobosea</taxon>
        <taxon>Tetramitia</taxon>
        <taxon>Eutetramitia</taxon>
        <taxon>Acrasidae</taxon>
        <taxon>Acrasis</taxon>
    </lineage>
</organism>
<accession>A0AAW2YXN8</accession>
<dbReference type="Gene3D" id="1.50.40.10">
    <property type="entry name" value="Mitochondrial carrier domain"/>
    <property type="match status" value="2"/>
</dbReference>
<dbReference type="SUPFAM" id="SSF103506">
    <property type="entry name" value="Mitochondrial carrier"/>
    <property type="match status" value="1"/>
</dbReference>
<dbReference type="Proteomes" id="UP001431209">
    <property type="component" value="Unassembled WGS sequence"/>
</dbReference>
<dbReference type="GO" id="GO:0048250">
    <property type="term" value="P:iron import into the mitochondrion"/>
    <property type="evidence" value="ECO:0007669"/>
    <property type="project" value="TreeGrafter"/>
</dbReference>
<keyword evidence="3 10" id="KW-0813">Transport</keyword>
<comment type="similarity">
    <text evidence="2 10">Belongs to the mitochondrial carrier (TC 2.A.29) family.</text>
</comment>
<keyword evidence="4 9" id="KW-0812">Transmembrane</keyword>
<evidence type="ECO:0000256" key="4">
    <source>
        <dbReference type="ARBA" id="ARBA00022692"/>
    </source>
</evidence>
<evidence type="ECO:0000256" key="1">
    <source>
        <dbReference type="ARBA" id="ARBA00004225"/>
    </source>
</evidence>
<evidence type="ECO:0000313" key="12">
    <source>
        <dbReference type="Proteomes" id="UP001431209"/>
    </source>
</evidence>
<dbReference type="InterPro" id="IPR002067">
    <property type="entry name" value="MCP"/>
</dbReference>
<evidence type="ECO:0000256" key="8">
    <source>
        <dbReference type="ARBA" id="ARBA00023136"/>
    </source>
</evidence>
<feature type="repeat" description="Solcar" evidence="9">
    <location>
        <begin position="11"/>
        <end position="106"/>
    </location>
</feature>
<dbReference type="PANTHER" id="PTHR45758">
    <property type="entry name" value="MITOFERRIN-1-RELATED"/>
    <property type="match status" value="1"/>
</dbReference>
<dbReference type="GO" id="GO:0015093">
    <property type="term" value="F:ferrous iron transmembrane transporter activity"/>
    <property type="evidence" value="ECO:0007669"/>
    <property type="project" value="TreeGrafter"/>
</dbReference>
<keyword evidence="5" id="KW-0677">Repeat</keyword>
<evidence type="ECO:0000256" key="2">
    <source>
        <dbReference type="ARBA" id="ARBA00006375"/>
    </source>
</evidence>
<evidence type="ECO:0000256" key="7">
    <source>
        <dbReference type="ARBA" id="ARBA00023128"/>
    </source>
</evidence>
<evidence type="ECO:0000256" key="5">
    <source>
        <dbReference type="ARBA" id="ARBA00022737"/>
    </source>
</evidence>
<comment type="caution">
    <text evidence="11">The sequence shown here is derived from an EMBL/GenBank/DDBJ whole genome shotgun (WGS) entry which is preliminary data.</text>
</comment>
<dbReference type="Pfam" id="PF00153">
    <property type="entry name" value="Mito_carr"/>
    <property type="match status" value="3"/>
</dbReference>
<evidence type="ECO:0000256" key="6">
    <source>
        <dbReference type="ARBA" id="ARBA00022989"/>
    </source>
</evidence>
<protein>
    <submittedName>
        <fullName evidence="11">Mitochondrial substrate carrier family protein E</fullName>
    </submittedName>
</protein>
<evidence type="ECO:0000313" key="11">
    <source>
        <dbReference type="EMBL" id="KAL0482261.1"/>
    </source>
</evidence>
<feature type="repeat" description="Solcar" evidence="9">
    <location>
        <begin position="209"/>
        <end position="298"/>
    </location>
</feature>
<comment type="subcellular location">
    <subcellularLocation>
        <location evidence="1">Mitochondrion membrane</location>
        <topology evidence="1">Multi-pass membrane protein</topology>
    </subcellularLocation>
</comment>
<evidence type="ECO:0000256" key="10">
    <source>
        <dbReference type="RuleBase" id="RU000488"/>
    </source>
</evidence>
<dbReference type="InterPro" id="IPR023395">
    <property type="entry name" value="MCP_dom_sf"/>
</dbReference>
<sequence length="299" mass="33370">MSESKQSGFALMSRDAFIASSLSGIISRTLLHPVDTIKARMQVQKTGSINTNTGINSIYGSTFDAAKKIYKYEGYRGFYRGLLPSLFFSGPAQTLYLTSYEVFKSKFSEKTSLPESSPYVHLASGFFAEAVSCVLWVPHDVIKERLQVQRDSFLNVRSIASMIRADGVRNLYKGYWITLGSFGPYSALYFYCYEKLKDVLLKEDSGDVSFGLRTMLAASVASGFSAFCTTPLDVVKTRFQVQRRNHSPEVYENFVDAVKKINKHEGLGALWKGVTARVAYSAPNAAIIMSLFDQKNVEE</sequence>
<reference evidence="11 12" key="1">
    <citation type="submission" date="2024-03" db="EMBL/GenBank/DDBJ databases">
        <title>The Acrasis kona genome and developmental transcriptomes reveal deep origins of eukaryotic multicellular pathways.</title>
        <authorList>
            <person name="Sheikh S."/>
            <person name="Fu C.-J."/>
            <person name="Brown M.W."/>
            <person name="Baldauf S.L."/>
        </authorList>
    </citation>
    <scope>NUCLEOTIDE SEQUENCE [LARGE SCALE GENOMIC DNA]</scope>
    <source>
        <strain evidence="11 12">ATCC MYA-3509</strain>
    </source>
</reference>
<keyword evidence="8 9" id="KW-0472">Membrane</keyword>
<evidence type="ECO:0000256" key="3">
    <source>
        <dbReference type="ARBA" id="ARBA00022448"/>
    </source>
</evidence>
<dbReference type="AlphaFoldDB" id="A0AAW2YXN8"/>
<dbReference type="PRINTS" id="PR00926">
    <property type="entry name" value="MITOCARRIER"/>
</dbReference>
<dbReference type="PANTHER" id="PTHR45758:SF19">
    <property type="entry name" value="CARRIER PROTEIN, PUTATIVE-RELATED"/>
    <property type="match status" value="1"/>
</dbReference>
<keyword evidence="12" id="KW-1185">Reference proteome</keyword>
<feature type="repeat" description="Solcar" evidence="9">
    <location>
        <begin position="116"/>
        <end position="199"/>
    </location>
</feature>
<keyword evidence="6" id="KW-1133">Transmembrane helix</keyword>
<gene>
    <name evidence="11" type="ORF">AKO1_011131</name>
</gene>
<dbReference type="PROSITE" id="PS50920">
    <property type="entry name" value="SOLCAR"/>
    <property type="match status" value="3"/>
</dbReference>
<proteinExistence type="inferred from homology"/>
<evidence type="ECO:0000256" key="9">
    <source>
        <dbReference type="PROSITE-ProRule" id="PRU00282"/>
    </source>
</evidence>
<dbReference type="GO" id="GO:0031966">
    <property type="term" value="C:mitochondrial membrane"/>
    <property type="evidence" value="ECO:0007669"/>
    <property type="project" value="UniProtKB-SubCell"/>
</dbReference>
<name>A0AAW2YXN8_9EUKA</name>
<keyword evidence="7" id="KW-0496">Mitochondrion</keyword>